<dbReference type="EMBL" id="JASSQD010000002">
    <property type="protein sequence ID" value="MDK9558341.1"/>
    <property type="molecule type" value="Genomic_DNA"/>
</dbReference>
<dbReference type="InterPro" id="IPR000160">
    <property type="entry name" value="GGDEF_dom"/>
</dbReference>
<evidence type="ECO:0000313" key="6">
    <source>
        <dbReference type="EMBL" id="MDK9558341.1"/>
    </source>
</evidence>
<dbReference type="Pfam" id="PF08447">
    <property type="entry name" value="PAS_3"/>
    <property type="match status" value="2"/>
</dbReference>
<dbReference type="InterPro" id="IPR035965">
    <property type="entry name" value="PAS-like_dom_sf"/>
</dbReference>
<dbReference type="InterPro" id="IPR043128">
    <property type="entry name" value="Rev_trsase/Diguanyl_cyclase"/>
</dbReference>
<dbReference type="SUPFAM" id="SSF55785">
    <property type="entry name" value="PYP-like sensor domain (PAS domain)"/>
    <property type="match status" value="2"/>
</dbReference>
<dbReference type="InterPro" id="IPR000700">
    <property type="entry name" value="PAS-assoc_C"/>
</dbReference>
<evidence type="ECO:0000256" key="1">
    <source>
        <dbReference type="ARBA" id="ARBA00012528"/>
    </source>
</evidence>
<evidence type="ECO:0000259" key="3">
    <source>
        <dbReference type="PROSITE" id="PS50112"/>
    </source>
</evidence>
<proteinExistence type="predicted"/>
<evidence type="ECO:0000256" key="2">
    <source>
        <dbReference type="ARBA" id="ARBA00034247"/>
    </source>
</evidence>
<keyword evidence="6" id="KW-0548">Nucleotidyltransferase</keyword>
<dbReference type="Proteomes" id="UP001223547">
    <property type="component" value="Unassembled WGS sequence"/>
</dbReference>
<dbReference type="PANTHER" id="PTHR45138">
    <property type="entry name" value="REGULATORY COMPONENTS OF SENSORY TRANSDUCTION SYSTEM"/>
    <property type="match status" value="1"/>
</dbReference>
<feature type="domain" description="PAS" evidence="3">
    <location>
        <begin position="147"/>
        <end position="205"/>
    </location>
</feature>
<keyword evidence="7" id="KW-1185">Reference proteome</keyword>
<dbReference type="PANTHER" id="PTHR45138:SF9">
    <property type="entry name" value="DIGUANYLATE CYCLASE DGCM-RELATED"/>
    <property type="match status" value="1"/>
</dbReference>
<dbReference type="PROSITE" id="PS50113">
    <property type="entry name" value="PAC"/>
    <property type="match status" value="1"/>
</dbReference>
<dbReference type="Pfam" id="PF00990">
    <property type="entry name" value="GGDEF"/>
    <property type="match status" value="1"/>
</dbReference>
<sequence>MQLSAETRLKAILEGTGAGTWEFNLDTGEIIFNDRWASMLGYTLDELSPVSFQTWERLCHADDVQAAHQALARYLNGEDPLYECVVRMMHRSGEWRYIHTRGTLLTDHDDLGGRWLMGTHLDVTDEKVSQHQLQKLAESLPGVIYTFVMEPDGSFHFPYLSQKTEDFYGVSAEDARANPNLMFDPIHPDDLPRLQASIGESAQTLCQWVCDFRIVQGDRIRWLRGVSRPERDIDGSITWHGVITDIDDRKLLELELEQLSITDELTGLYNRRYMLRKLEELAAETERYGHTFSLVSLDIDFFKAINDSWGHPMGDSVLQTIAQLIESRTRKADIVARTGGEEFIVLMPNTTLGDARHVAEALRTGMESLAFVSDEGESFSVTLSAGVVSWSTNVPSVRDLLAMCDQSLYQAKRAGRNRVVVSGAEDK</sequence>
<protein>
    <recommendedName>
        <fullName evidence="1">diguanylate cyclase</fullName>
        <ecNumber evidence="1">2.7.7.65</ecNumber>
    </recommendedName>
</protein>
<dbReference type="RefSeq" id="WP_219867487.1">
    <property type="nucleotide sequence ID" value="NZ_JASSQD010000002.1"/>
</dbReference>
<feature type="domain" description="GGDEF" evidence="5">
    <location>
        <begin position="290"/>
        <end position="424"/>
    </location>
</feature>
<dbReference type="InterPro" id="IPR050469">
    <property type="entry name" value="Diguanylate_Cyclase"/>
</dbReference>
<evidence type="ECO:0000313" key="7">
    <source>
        <dbReference type="Proteomes" id="UP001223547"/>
    </source>
</evidence>
<dbReference type="EC" id="2.7.7.65" evidence="1"/>
<gene>
    <name evidence="6" type="ORF">QQF73_11975</name>
</gene>
<evidence type="ECO:0000259" key="4">
    <source>
        <dbReference type="PROSITE" id="PS50113"/>
    </source>
</evidence>
<dbReference type="Gene3D" id="3.30.450.20">
    <property type="entry name" value="PAS domain"/>
    <property type="match status" value="2"/>
</dbReference>
<dbReference type="NCBIfam" id="TIGR00254">
    <property type="entry name" value="GGDEF"/>
    <property type="match status" value="1"/>
</dbReference>
<dbReference type="CDD" id="cd01949">
    <property type="entry name" value="GGDEF"/>
    <property type="match status" value="1"/>
</dbReference>
<dbReference type="SMART" id="SM00091">
    <property type="entry name" value="PAS"/>
    <property type="match status" value="2"/>
</dbReference>
<accession>A0ABT7HDA5</accession>
<dbReference type="SMART" id="SM00086">
    <property type="entry name" value="PAC"/>
    <property type="match status" value="2"/>
</dbReference>
<dbReference type="InterPro" id="IPR001610">
    <property type="entry name" value="PAC"/>
</dbReference>
<feature type="domain" description="PAS" evidence="3">
    <location>
        <begin position="5"/>
        <end position="78"/>
    </location>
</feature>
<dbReference type="CDD" id="cd00130">
    <property type="entry name" value="PAS"/>
    <property type="match status" value="2"/>
</dbReference>
<keyword evidence="6" id="KW-0808">Transferase</keyword>
<dbReference type="GO" id="GO:0052621">
    <property type="term" value="F:diguanylate cyclase activity"/>
    <property type="evidence" value="ECO:0007669"/>
    <property type="project" value="UniProtKB-EC"/>
</dbReference>
<organism evidence="6 7">
    <name type="scientific">Marinobacter albus</name>
    <dbReference type="NCBI Taxonomy" id="3030833"/>
    <lineage>
        <taxon>Bacteria</taxon>
        <taxon>Pseudomonadati</taxon>
        <taxon>Pseudomonadota</taxon>
        <taxon>Gammaproteobacteria</taxon>
        <taxon>Pseudomonadales</taxon>
        <taxon>Marinobacteraceae</taxon>
        <taxon>Marinobacter</taxon>
    </lineage>
</organism>
<dbReference type="PROSITE" id="PS50887">
    <property type="entry name" value="GGDEF"/>
    <property type="match status" value="1"/>
</dbReference>
<dbReference type="NCBIfam" id="TIGR00229">
    <property type="entry name" value="sensory_box"/>
    <property type="match status" value="2"/>
</dbReference>
<dbReference type="SUPFAM" id="SSF55073">
    <property type="entry name" value="Nucleotide cyclase"/>
    <property type="match status" value="1"/>
</dbReference>
<dbReference type="PROSITE" id="PS50112">
    <property type="entry name" value="PAS"/>
    <property type="match status" value="2"/>
</dbReference>
<evidence type="ECO:0000259" key="5">
    <source>
        <dbReference type="PROSITE" id="PS50887"/>
    </source>
</evidence>
<feature type="domain" description="PAC" evidence="4">
    <location>
        <begin position="82"/>
        <end position="135"/>
    </location>
</feature>
<comment type="caution">
    <text evidence="6">The sequence shown here is derived from an EMBL/GenBank/DDBJ whole genome shotgun (WGS) entry which is preliminary data.</text>
</comment>
<dbReference type="InterPro" id="IPR029787">
    <property type="entry name" value="Nucleotide_cyclase"/>
</dbReference>
<name>A0ABT7HDA5_9GAMM</name>
<comment type="catalytic activity">
    <reaction evidence="2">
        <text>2 GTP = 3',3'-c-di-GMP + 2 diphosphate</text>
        <dbReference type="Rhea" id="RHEA:24898"/>
        <dbReference type="ChEBI" id="CHEBI:33019"/>
        <dbReference type="ChEBI" id="CHEBI:37565"/>
        <dbReference type="ChEBI" id="CHEBI:58805"/>
        <dbReference type="EC" id="2.7.7.65"/>
    </reaction>
</comment>
<dbReference type="InterPro" id="IPR000014">
    <property type="entry name" value="PAS"/>
</dbReference>
<reference evidence="6 7" key="1">
    <citation type="submission" date="2023-05" db="EMBL/GenBank/DDBJ databases">
        <title>Marinobacter albus sp. nov., a marine bacterium isolated from sand in a coastal intertidal zone of huludao.</title>
        <authorList>
            <person name="Deng T."/>
        </authorList>
    </citation>
    <scope>NUCLEOTIDE SEQUENCE [LARGE SCALE GENOMIC DNA]</scope>
    <source>
        <strain evidence="6 7">M216</strain>
    </source>
</reference>
<dbReference type="SMART" id="SM00267">
    <property type="entry name" value="GGDEF"/>
    <property type="match status" value="1"/>
</dbReference>
<dbReference type="Gene3D" id="3.30.70.270">
    <property type="match status" value="1"/>
</dbReference>
<dbReference type="InterPro" id="IPR013655">
    <property type="entry name" value="PAS_fold_3"/>
</dbReference>